<keyword evidence="12 17" id="KW-0573">Peptidoglycan synthesis</keyword>
<evidence type="ECO:0000256" key="1">
    <source>
        <dbReference type="ARBA" id="ARBA00002734"/>
    </source>
</evidence>
<reference evidence="22" key="1">
    <citation type="journal article" date="2019" name="Int. J. Syst. Evol. Microbiol.">
        <title>The Global Catalogue of Microorganisms (GCM) 10K type strain sequencing project: providing services to taxonomists for standard genome sequencing and annotation.</title>
        <authorList>
            <consortium name="The Broad Institute Genomics Platform"/>
            <consortium name="The Broad Institute Genome Sequencing Center for Infectious Disease"/>
            <person name="Wu L."/>
            <person name="Ma J."/>
        </authorList>
    </citation>
    <scope>NUCLEOTIDE SEQUENCE [LARGE SCALE GENOMIC DNA]</scope>
    <source>
        <strain evidence="22">JCM 18657</strain>
    </source>
</reference>
<evidence type="ECO:0000256" key="2">
    <source>
        <dbReference type="ARBA" id="ARBA00004496"/>
    </source>
</evidence>
<dbReference type="HAMAP" id="MF_00639">
    <property type="entry name" value="MurD"/>
    <property type="match status" value="1"/>
</dbReference>
<keyword evidence="11 17" id="KW-0133">Cell shape</keyword>
<keyword evidence="17 18" id="KW-0131">Cell cycle</keyword>
<evidence type="ECO:0000256" key="3">
    <source>
        <dbReference type="ARBA" id="ARBA00004752"/>
    </source>
</evidence>
<evidence type="ECO:0000256" key="15">
    <source>
        <dbReference type="ARBA" id="ARBA00032324"/>
    </source>
</evidence>
<keyword evidence="17 18" id="KW-0132">Cell division</keyword>
<dbReference type="EC" id="6.3.2.9" evidence="5 17"/>
<organism evidence="21 22">
    <name type="scientific">Paenibacillus thermoaerophilus</name>
    <dbReference type="NCBI Taxonomy" id="1215385"/>
    <lineage>
        <taxon>Bacteria</taxon>
        <taxon>Bacillati</taxon>
        <taxon>Bacillota</taxon>
        <taxon>Bacilli</taxon>
        <taxon>Bacillales</taxon>
        <taxon>Paenibacillaceae</taxon>
        <taxon>Paenibacillus</taxon>
    </lineage>
</organism>
<evidence type="ECO:0000256" key="7">
    <source>
        <dbReference type="ARBA" id="ARBA00022490"/>
    </source>
</evidence>
<keyword evidence="13 17" id="KW-0961">Cell wall biogenesis/degradation</keyword>
<keyword evidence="9 17" id="KW-0547">Nucleotide-binding</keyword>
<keyword evidence="7 17" id="KW-0963">Cytoplasm</keyword>
<dbReference type="EMBL" id="JBHTGQ010000002">
    <property type="protein sequence ID" value="MFC7748673.1"/>
    <property type="molecule type" value="Genomic_DNA"/>
</dbReference>
<dbReference type="InterPro" id="IPR013221">
    <property type="entry name" value="Mur_ligase_cen"/>
</dbReference>
<dbReference type="InterPro" id="IPR005762">
    <property type="entry name" value="MurD"/>
</dbReference>
<comment type="caution">
    <text evidence="21">The sequence shown here is derived from an EMBL/GenBank/DDBJ whole genome shotgun (WGS) entry which is preliminary data.</text>
</comment>
<keyword evidence="22" id="KW-1185">Reference proteome</keyword>
<dbReference type="SUPFAM" id="SSF51984">
    <property type="entry name" value="MurCD N-terminal domain"/>
    <property type="match status" value="1"/>
</dbReference>
<dbReference type="Pfam" id="PF21799">
    <property type="entry name" value="MurD-like_N"/>
    <property type="match status" value="1"/>
</dbReference>
<dbReference type="RefSeq" id="WP_138787716.1">
    <property type="nucleotide sequence ID" value="NZ_JBHTGQ010000002.1"/>
</dbReference>
<dbReference type="SUPFAM" id="SSF53623">
    <property type="entry name" value="MurD-like peptide ligases, catalytic domain"/>
    <property type="match status" value="1"/>
</dbReference>
<comment type="similarity">
    <text evidence="4 17">Belongs to the MurCDEF family.</text>
</comment>
<dbReference type="Pfam" id="PF02875">
    <property type="entry name" value="Mur_ligase_C"/>
    <property type="match status" value="1"/>
</dbReference>
<dbReference type="InterPro" id="IPR036565">
    <property type="entry name" value="Mur-like_cat_sf"/>
</dbReference>
<evidence type="ECO:0000256" key="16">
    <source>
        <dbReference type="ARBA" id="ARBA00047632"/>
    </source>
</evidence>
<feature type="domain" description="Mur ligase central" evidence="20">
    <location>
        <begin position="117"/>
        <end position="307"/>
    </location>
</feature>
<dbReference type="Gene3D" id="3.90.190.20">
    <property type="entry name" value="Mur ligase, C-terminal domain"/>
    <property type="match status" value="1"/>
</dbReference>
<evidence type="ECO:0000256" key="5">
    <source>
        <dbReference type="ARBA" id="ARBA00012212"/>
    </source>
</evidence>
<evidence type="ECO:0000256" key="10">
    <source>
        <dbReference type="ARBA" id="ARBA00022840"/>
    </source>
</evidence>
<evidence type="ECO:0000256" key="13">
    <source>
        <dbReference type="ARBA" id="ARBA00023316"/>
    </source>
</evidence>
<dbReference type="PANTHER" id="PTHR43692:SF1">
    <property type="entry name" value="UDP-N-ACETYLMURAMOYLALANINE--D-GLUTAMATE LIGASE"/>
    <property type="match status" value="1"/>
</dbReference>
<evidence type="ECO:0000256" key="18">
    <source>
        <dbReference type="RuleBase" id="RU003664"/>
    </source>
</evidence>
<dbReference type="Pfam" id="PF08245">
    <property type="entry name" value="Mur_ligase_M"/>
    <property type="match status" value="1"/>
</dbReference>
<evidence type="ECO:0000256" key="6">
    <source>
        <dbReference type="ARBA" id="ARBA00015655"/>
    </source>
</evidence>
<keyword evidence="8 17" id="KW-0436">Ligase</keyword>
<evidence type="ECO:0000256" key="14">
    <source>
        <dbReference type="ARBA" id="ARBA00030398"/>
    </source>
</evidence>
<evidence type="ECO:0000256" key="11">
    <source>
        <dbReference type="ARBA" id="ARBA00022960"/>
    </source>
</evidence>
<evidence type="ECO:0000256" key="12">
    <source>
        <dbReference type="ARBA" id="ARBA00022984"/>
    </source>
</evidence>
<dbReference type="Proteomes" id="UP001596528">
    <property type="component" value="Unassembled WGS sequence"/>
</dbReference>
<feature type="binding site" evidence="17">
    <location>
        <begin position="119"/>
        <end position="125"/>
    </location>
    <ligand>
        <name>ATP</name>
        <dbReference type="ChEBI" id="CHEBI:30616"/>
    </ligand>
</feature>
<dbReference type="GO" id="GO:0008764">
    <property type="term" value="F:UDP-N-acetylmuramoylalanine-D-glutamate ligase activity"/>
    <property type="evidence" value="ECO:0007669"/>
    <property type="project" value="UniProtKB-EC"/>
</dbReference>
<dbReference type="Gene3D" id="3.40.50.720">
    <property type="entry name" value="NAD(P)-binding Rossmann-like Domain"/>
    <property type="match status" value="1"/>
</dbReference>
<comment type="function">
    <text evidence="1 17 18">Cell wall formation. Catalyzes the addition of glutamate to the nucleotide precursor UDP-N-acetylmuramoyl-L-alanine (UMA).</text>
</comment>
<evidence type="ECO:0000256" key="4">
    <source>
        <dbReference type="ARBA" id="ARBA00010416"/>
    </source>
</evidence>
<protein>
    <recommendedName>
        <fullName evidence="6 17">UDP-N-acetylmuramoylalanine--D-glutamate ligase</fullName>
        <ecNumber evidence="5 17">6.3.2.9</ecNumber>
    </recommendedName>
    <alternativeName>
        <fullName evidence="15 17">D-glutamic acid-adding enzyme</fullName>
    </alternativeName>
    <alternativeName>
        <fullName evidence="14 17">UDP-N-acetylmuramoyl-L-alanyl-D-glutamate synthetase</fullName>
    </alternativeName>
</protein>
<feature type="domain" description="Mur ligase C-terminal" evidence="19">
    <location>
        <begin position="329"/>
        <end position="449"/>
    </location>
</feature>
<evidence type="ECO:0000259" key="20">
    <source>
        <dbReference type="Pfam" id="PF08245"/>
    </source>
</evidence>
<comment type="pathway">
    <text evidence="3 17 18">Cell wall biogenesis; peptidoglycan biosynthesis.</text>
</comment>
<evidence type="ECO:0000256" key="8">
    <source>
        <dbReference type="ARBA" id="ARBA00022598"/>
    </source>
</evidence>
<dbReference type="SUPFAM" id="SSF53244">
    <property type="entry name" value="MurD-like peptide ligases, peptide-binding domain"/>
    <property type="match status" value="1"/>
</dbReference>
<dbReference type="InterPro" id="IPR036615">
    <property type="entry name" value="Mur_ligase_C_dom_sf"/>
</dbReference>
<keyword evidence="10 17" id="KW-0067">ATP-binding</keyword>
<gene>
    <name evidence="17 21" type="primary">murD</name>
    <name evidence="21" type="ORF">ACFQWB_01765</name>
</gene>
<evidence type="ECO:0000313" key="21">
    <source>
        <dbReference type="EMBL" id="MFC7748673.1"/>
    </source>
</evidence>
<proteinExistence type="inferred from homology"/>
<comment type="catalytic activity">
    <reaction evidence="16 17 18">
        <text>UDP-N-acetyl-alpha-D-muramoyl-L-alanine + D-glutamate + ATP = UDP-N-acetyl-alpha-D-muramoyl-L-alanyl-D-glutamate + ADP + phosphate + H(+)</text>
        <dbReference type="Rhea" id="RHEA:16429"/>
        <dbReference type="ChEBI" id="CHEBI:15378"/>
        <dbReference type="ChEBI" id="CHEBI:29986"/>
        <dbReference type="ChEBI" id="CHEBI:30616"/>
        <dbReference type="ChEBI" id="CHEBI:43474"/>
        <dbReference type="ChEBI" id="CHEBI:83898"/>
        <dbReference type="ChEBI" id="CHEBI:83900"/>
        <dbReference type="ChEBI" id="CHEBI:456216"/>
        <dbReference type="EC" id="6.3.2.9"/>
    </reaction>
</comment>
<dbReference type="Gene3D" id="3.40.1190.10">
    <property type="entry name" value="Mur-like, catalytic domain"/>
    <property type="match status" value="1"/>
</dbReference>
<evidence type="ECO:0000313" key="22">
    <source>
        <dbReference type="Proteomes" id="UP001596528"/>
    </source>
</evidence>
<dbReference type="NCBIfam" id="TIGR01087">
    <property type="entry name" value="murD"/>
    <property type="match status" value="1"/>
</dbReference>
<evidence type="ECO:0000256" key="17">
    <source>
        <dbReference type="HAMAP-Rule" id="MF_00639"/>
    </source>
</evidence>
<dbReference type="InterPro" id="IPR004101">
    <property type="entry name" value="Mur_ligase_C"/>
</dbReference>
<dbReference type="PANTHER" id="PTHR43692">
    <property type="entry name" value="UDP-N-ACETYLMURAMOYLALANINE--D-GLUTAMATE LIGASE"/>
    <property type="match status" value="1"/>
</dbReference>
<accession>A0ABW2UZJ3</accession>
<name>A0ABW2UZJ3_9BACL</name>
<comment type="subcellular location">
    <subcellularLocation>
        <location evidence="2 17 18">Cytoplasm</location>
    </subcellularLocation>
</comment>
<evidence type="ECO:0000256" key="9">
    <source>
        <dbReference type="ARBA" id="ARBA00022741"/>
    </source>
</evidence>
<evidence type="ECO:0000259" key="19">
    <source>
        <dbReference type="Pfam" id="PF02875"/>
    </source>
</evidence>
<sequence>MNHPSAYAGRPVVVLGLARSGVAVAKLFHAYGANVTVNDQKPLEQCPEAAELTALGISVVCGGHPPELIHPGVSLVVKNPGIPYKAAPVARALELGIEVVTEIEVAYRVSEAPIIGITGSNGKTTTTTWIGEMLREAGLKPVVAGNIGTPLCEAAPVAKPGQWIVAELSSFQLKGTADFRPRIALLLNVYETHLDYHGTMDDYIESKAKLFARQRPDDIALLNADDPVCRRLAESVKGRLVQFSVTGPVGEGVYLDPPLPPASVPLERETLLYRDKDGAVHELLKATELGIPGRYNIENAAAAAAAALSAGAGLEAVRRALREFRGVEHRLEFVAERNRVVYYNNSKATNSAATIRAMEGFDRPIVLVAGGQDRGLDFLDMLEPLAAKVRGLVAIGQTRDILARVAARAGVPEVRTIETTEPEAAMREAVRAAAGIARPGDAVLLSPACASWDMYRSYEERGRMFKESVHTLE</sequence>